<protein>
    <submittedName>
        <fullName evidence="5">TMAO reductase system periplasmic protein TorT</fullName>
    </submittedName>
</protein>
<sequence length="338" mass="36495">MTLLTAADPAAAAEWFPVPATLDGKPGIYSALPRAASPWRICVLLPHARDKYWWGVSWGLLQEADRLGVRIGIYQAGGYEFLDTQRSQFTSCISQRADAIVLAAISADGLNKEIDAARASGIPVIDLVNGVSSKAVTARSLVDFGDMATAALRHLMADADGRPVKVLWLPGPRDAGWVNDAEAALQRRVAGTQVELVHGGYAPPDASSQMALVRKHLQSYRPDYVLANAVAAEVTANFAHYQDRSGMKVLAYYATEPVVELVKAGKVLAAPSDGTILQARIGLDLAVRAIEKKPHPLRVSPAIEVLDAESVRSYDFSRLLAPPFKRFTQRPLPPLPTN</sequence>
<dbReference type="AlphaFoldDB" id="A0A6N9HNY8"/>
<organism evidence="5 6">
    <name type="scientific">Pseudoduganella guangdongensis</name>
    <dbReference type="NCBI Taxonomy" id="2692179"/>
    <lineage>
        <taxon>Bacteria</taxon>
        <taxon>Pseudomonadati</taxon>
        <taxon>Pseudomonadota</taxon>
        <taxon>Betaproteobacteria</taxon>
        <taxon>Burkholderiales</taxon>
        <taxon>Oxalobacteraceae</taxon>
        <taxon>Telluria group</taxon>
        <taxon>Pseudoduganella</taxon>
    </lineage>
</organism>
<comment type="subcellular location">
    <subcellularLocation>
        <location evidence="1">Cell envelope</location>
    </subcellularLocation>
</comment>
<dbReference type="PANTHER" id="PTHR46847:SF1">
    <property type="entry name" value="D-ALLOSE-BINDING PERIPLASMIC PROTEIN-RELATED"/>
    <property type="match status" value="1"/>
</dbReference>
<keyword evidence="3" id="KW-0732">Signal</keyword>
<name>A0A6N9HNY8_9BURK</name>
<comment type="similarity">
    <text evidence="2">Belongs to the bacterial solute-binding protein 2 family.</text>
</comment>
<evidence type="ECO:0000259" key="4">
    <source>
        <dbReference type="Pfam" id="PF13407"/>
    </source>
</evidence>
<gene>
    <name evidence="5" type="primary">torT</name>
    <name evidence="5" type="ORF">GTP41_23705</name>
</gene>
<evidence type="ECO:0000256" key="2">
    <source>
        <dbReference type="ARBA" id="ARBA00007639"/>
    </source>
</evidence>
<keyword evidence="6" id="KW-1185">Reference proteome</keyword>
<dbReference type="GO" id="GO:0030246">
    <property type="term" value="F:carbohydrate binding"/>
    <property type="evidence" value="ECO:0007669"/>
    <property type="project" value="UniProtKB-ARBA"/>
</dbReference>
<dbReference type="GO" id="GO:0030313">
    <property type="term" value="C:cell envelope"/>
    <property type="evidence" value="ECO:0007669"/>
    <property type="project" value="UniProtKB-SubCell"/>
</dbReference>
<dbReference type="CDD" id="cd06306">
    <property type="entry name" value="PBP1_TorT-like"/>
    <property type="match status" value="1"/>
</dbReference>
<evidence type="ECO:0000256" key="3">
    <source>
        <dbReference type="ARBA" id="ARBA00022729"/>
    </source>
</evidence>
<dbReference type="NCBIfam" id="NF008185">
    <property type="entry name" value="PRK10936.1"/>
    <property type="match status" value="1"/>
</dbReference>
<dbReference type="SUPFAM" id="SSF53822">
    <property type="entry name" value="Periplasmic binding protein-like I"/>
    <property type="match status" value="1"/>
</dbReference>
<dbReference type="EMBL" id="WWCJ01000024">
    <property type="protein sequence ID" value="MYN05106.1"/>
    <property type="molecule type" value="Genomic_DNA"/>
</dbReference>
<dbReference type="InterPro" id="IPR025997">
    <property type="entry name" value="SBP_2_dom"/>
</dbReference>
<proteinExistence type="inferred from homology"/>
<dbReference type="Proteomes" id="UP000448575">
    <property type="component" value="Unassembled WGS sequence"/>
</dbReference>
<dbReference type="PANTHER" id="PTHR46847">
    <property type="entry name" value="D-ALLOSE-BINDING PERIPLASMIC PROTEIN-RELATED"/>
    <property type="match status" value="1"/>
</dbReference>
<feature type="domain" description="Periplasmic binding protein" evidence="4">
    <location>
        <begin position="43"/>
        <end position="293"/>
    </location>
</feature>
<dbReference type="Pfam" id="PF13407">
    <property type="entry name" value="Peripla_BP_4"/>
    <property type="match status" value="1"/>
</dbReference>
<dbReference type="Gene3D" id="3.40.50.2300">
    <property type="match status" value="2"/>
</dbReference>
<dbReference type="InterPro" id="IPR028082">
    <property type="entry name" value="Peripla_BP_I"/>
</dbReference>
<accession>A0A6N9HNY8</accession>
<comment type="caution">
    <text evidence="5">The sequence shown here is derived from an EMBL/GenBank/DDBJ whole genome shotgun (WGS) entry which is preliminary data.</text>
</comment>
<evidence type="ECO:0000313" key="5">
    <source>
        <dbReference type="EMBL" id="MYN05106.1"/>
    </source>
</evidence>
<evidence type="ECO:0000256" key="1">
    <source>
        <dbReference type="ARBA" id="ARBA00004196"/>
    </source>
</evidence>
<reference evidence="5 6" key="1">
    <citation type="submission" date="2019-12" db="EMBL/GenBank/DDBJ databases">
        <title>Novel species isolated from a subtropical stream in China.</title>
        <authorList>
            <person name="Lu H."/>
        </authorList>
    </citation>
    <scope>NUCLEOTIDE SEQUENCE [LARGE SCALE GENOMIC DNA]</scope>
    <source>
        <strain evidence="5 6">DS3</strain>
    </source>
</reference>
<evidence type="ECO:0000313" key="6">
    <source>
        <dbReference type="Proteomes" id="UP000448575"/>
    </source>
</evidence>